<dbReference type="RefSeq" id="WP_262168346.1">
    <property type="nucleotide sequence ID" value="NZ_CP104965.1"/>
</dbReference>
<sequence>MLITTDLDPGLRRDDTVGKDGFEQAPRKGRVSRGSAHSSSIFSALTHPPSGVTQLKLLLAYPFMTAKVVMGMHWEALVL</sequence>
<organism evidence="2 3">
    <name type="scientific">Devosia neptuniae</name>
    <dbReference type="NCBI Taxonomy" id="191302"/>
    <lineage>
        <taxon>Bacteria</taxon>
        <taxon>Pseudomonadati</taxon>
        <taxon>Pseudomonadota</taxon>
        <taxon>Alphaproteobacteria</taxon>
        <taxon>Hyphomicrobiales</taxon>
        <taxon>Devosiaceae</taxon>
        <taxon>Devosia</taxon>
    </lineage>
</organism>
<keyword evidence="3" id="KW-1185">Reference proteome</keyword>
<proteinExistence type="predicted"/>
<feature type="compositionally biased region" description="Basic and acidic residues" evidence="1">
    <location>
        <begin position="9"/>
        <end position="26"/>
    </location>
</feature>
<evidence type="ECO:0000313" key="2">
    <source>
        <dbReference type="EMBL" id="UXN69737.1"/>
    </source>
</evidence>
<dbReference type="Proteomes" id="UP001061862">
    <property type="component" value="Chromosome"/>
</dbReference>
<accession>A0ABY6CC87</accession>
<name>A0ABY6CC87_9HYPH</name>
<protein>
    <submittedName>
        <fullName evidence="2">DUF1365 domain-containing protein</fullName>
    </submittedName>
</protein>
<evidence type="ECO:0000313" key="3">
    <source>
        <dbReference type="Proteomes" id="UP001061862"/>
    </source>
</evidence>
<evidence type="ECO:0000256" key="1">
    <source>
        <dbReference type="SAM" id="MobiDB-lite"/>
    </source>
</evidence>
<gene>
    <name evidence="2" type="ORF">N8A98_21410</name>
</gene>
<dbReference type="EMBL" id="CP104965">
    <property type="protein sequence ID" value="UXN69737.1"/>
    <property type="molecule type" value="Genomic_DNA"/>
</dbReference>
<feature type="region of interest" description="Disordered" evidence="1">
    <location>
        <begin position="1"/>
        <end position="35"/>
    </location>
</feature>
<reference evidence="2 3" key="1">
    <citation type="submission" date="2022-09" db="EMBL/GenBank/DDBJ databases">
        <title>Interaction between co-microsymbionts with complementary sets of symbiotic genes in legume-rhizobium systems.</title>
        <authorList>
            <person name="Safronova V."/>
            <person name="Sazanova A."/>
            <person name="Afonin A."/>
            <person name="Chirak E."/>
        </authorList>
    </citation>
    <scope>NUCLEOTIDE SEQUENCE [LARGE SCALE GENOMIC DNA]</scope>
    <source>
        <strain evidence="2 3">A18/4-1</strain>
    </source>
</reference>